<dbReference type="AlphaFoldDB" id="A0A5A7QXK5"/>
<comment type="caution">
    <text evidence="1">The sequence shown here is derived from an EMBL/GenBank/DDBJ whole genome shotgun (WGS) entry which is preliminary data.</text>
</comment>
<reference evidence="2" key="1">
    <citation type="journal article" date="2019" name="Curr. Biol.">
        <title>Genome Sequence of Striga asiatica Provides Insight into the Evolution of Plant Parasitism.</title>
        <authorList>
            <person name="Yoshida S."/>
            <person name="Kim S."/>
            <person name="Wafula E.K."/>
            <person name="Tanskanen J."/>
            <person name="Kim Y.M."/>
            <person name="Honaas L."/>
            <person name="Yang Z."/>
            <person name="Spallek T."/>
            <person name="Conn C.E."/>
            <person name="Ichihashi Y."/>
            <person name="Cheong K."/>
            <person name="Cui S."/>
            <person name="Der J.P."/>
            <person name="Gundlach H."/>
            <person name="Jiao Y."/>
            <person name="Hori C."/>
            <person name="Ishida J.K."/>
            <person name="Kasahara H."/>
            <person name="Kiba T."/>
            <person name="Kim M.S."/>
            <person name="Koo N."/>
            <person name="Laohavisit A."/>
            <person name="Lee Y.H."/>
            <person name="Lumba S."/>
            <person name="McCourt P."/>
            <person name="Mortimer J.C."/>
            <person name="Mutuku J.M."/>
            <person name="Nomura T."/>
            <person name="Sasaki-Sekimoto Y."/>
            <person name="Seto Y."/>
            <person name="Wang Y."/>
            <person name="Wakatake T."/>
            <person name="Sakakibara H."/>
            <person name="Demura T."/>
            <person name="Yamaguchi S."/>
            <person name="Yoneyama K."/>
            <person name="Manabe R.I."/>
            <person name="Nelson D.C."/>
            <person name="Schulman A.H."/>
            <person name="Timko M.P."/>
            <person name="dePamphilis C.W."/>
            <person name="Choi D."/>
            <person name="Shirasu K."/>
        </authorList>
    </citation>
    <scope>NUCLEOTIDE SEQUENCE [LARGE SCALE GENOMIC DNA]</scope>
    <source>
        <strain evidence="2">cv. UVA1</strain>
    </source>
</reference>
<organism evidence="1 2">
    <name type="scientific">Striga asiatica</name>
    <name type="common">Asiatic witchweed</name>
    <name type="synonym">Buchnera asiatica</name>
    <dbReference type="NCBI Taxonomy" id="4170"/>
    <lineage>
        <taxon>Eukaryota</taxon>
        <taxon>Viridiplantae</taxon>
        <taxon>Streptophyta</taxon>
        <taxon>Embryophyta</taxon>
        <taxon>Tracheophyta</taxon>
        <taxon>Spermatophyta</taxon>
        <taxon>Magnoliopsida</taxon>
        <taxon>eudicotyledons</taxon>
        <taxon>Gunneridae</taxon>
        <taxon>Pentapetalae</taxon>
        <taxon>asterids</taxon>
        <taxon>lamiids</taxon>
        <taxon>Lamiales</taxon>
        <taxon>Orobanchaceae</taxon>
        <taxon>Buchnereae</taxon>
        <taxon>Striga</taxon>
    </lineage>
</organism>
<name>A0A5A7QXK5_STRAF</name>
<protein>
    <submittedName>
        <fullName evidence="1">Mannosylglycoprotein endo-beta-mannosidase</fullName>
    </submittedName>
</protein>
<dbReference type="EMBL" id="BKCP01008737">
    <property type="protein sequence ID" value="GER49686.1"/>
    <property type="molecule type" value="Genomic_DNA"/>
</dbReference>
<dbReference type="PANTHER" id="PTHR43536">
    <property type="entry name" value="MANNOSYLGLYCOPROTEIN ENDO-BETA-MANNOSIDASE"/>
    <property type="match status" value="1"/>
</dbReference>
<feature type="non-terminal residue" evidence="1">
    <location>
        <position position="106"/>
    </location>
</feature>
<accession>A0A5A7QXK5</accession>
<dbReference type="OrthoDB" id="408532at2759"/>
<gene>
    <name evidence="1" type="ORF">STAS_26948</name>
</gene>
<sequence length="106" mass="12652">MAGPEIPNPKWDYHMYISYSKPRLVHDHILLYELGCFYLENQNPWTGLRGQFYDHLREQTSRVYRCCAAEPINVQFTLSTYFMEVVNMTVMNIRNRYPTSSGEIFF</sequence>
<dbReference type="PANTHER" id="PTHR43536:SF1">
    <property type="entry name" value="MANNOSYLGLYCOPROTEIN ENDO-BETA-MANNOSIDASE"/>
    <property type="match status" value="1"/>
</dbReference>
<dbReference type="InterPro" id="IPR043534">
    <property type="entry name" value="EBDG/EBM"/>
</dbReference>
<dbReference type="GO" id="GO:0004553">
    <property type="term" value="F:hydrolase activity, hydrolyzing O-glycosyl compounds"/>
    <property type="evidence" value="ECO:0007669"/>
    <property type="project" value="InterPro"/>
</dbReference>
<evidence type="ECO:0000313" key="1">
    <source>
        <dbReference type="EMBL" id="GER49686.1"/>
    </source>
</evidence>
<keyword evidence="2" id="KW-1185">Reference proteome</keyword>
<dbReference type="Proteomes" id="UP000325081">
    <property type="component" value="Unassembled WGS sequence"/>
</dbReference>
<evidence type="ECO:0000313" key="2">
    <source>
        <dbReference type="Proteomes" id="UP000325081"/>
    </source>
</evidence>
<proteinExistence type="predicted"/>